<protein>
    <recommendedName>
        <fullName evidence="7">Dipeptidyl-peptidase</fullName>
        <ecNumber evidence="7">3.4.14.-</ecNumber>
    </recommendedName>
</protein>
<dbReference type="EMBL" id="CDOL01000266">
    <property type="protein sequence ID" value="CEN54183.1"/>
    <property type="molecule type" value="Genomic_DNA"/>
</dbReference>
<dbReference type="PANTHER" id="PTHR38469">
    <property type="entry name" value="PERIPLASMIC PEPTIDASE SUBFAMILY S1B"/>
    <property type="match status" value="1"/>
</dbReference>
<dbReference type="PANTHER" id="PTHR38469:SF1">
    <property type="entry name" value="PERIPLASMIC PEPTIDASE SUBFAMILY S1B"/>
    <property type="match status" value="1"/>
</dbReference>
<feature type="chain" id="PRO_5023069013" description="Dipeptidyl-peptidase" evidence="7">
    <location>
        <begin position="18"/>
        <end position="726"/>
    </location>
</feature>
<evidence type="ECO:0000256" key="7">
    <source>
        <dbReference type="RuleBase" id="RU366067"/>
    </source>
</evidence>
<comment type="similarity">
    <text evidence="1 7">Belongs to the peptidase S46 family.</text>
</comment>
<dbReference type="GO" id="GO:0043171">
    <property type="term" value="P:peptide catabolic process"/>
    <property type="evidence" value="ECO:0007669"/>
    <property type="project" value="UniProtKB-UniRule"/>
</dbReference>
<dbReference type="GO" id="GO:0070009">
    <property type="term" value="F:serine-type aminopeptidase activity"/>
    <property type="evidence" value="ECO:0007669"/>
    <property type="project" value="UniProtKB-UniRule"/>
</dbReference>
<keyword evidence="4 7" id="KW-0732">Signal</keyword>
<proteinExistence type="inferred from homology"/>
<name>A0A0B7IWA2_9FLAO</name>
<accession>A0A0B7IWA2</accession>
<evidence type="ECO:0000256" key="6">
    <source>
        <dbReference type="ARBA" id="ARBA00022825"/>
    </source>
</evidence>
<keyword evidence="6 7" id="KW-0720">Serine protease</keyword>
<dbReference type="OrthoDB" id="9805367at2"/>
<dbReference type="GO" id="GO:0008239">
    <property type="term" value="F:dipeptidyl-peptidase activity"/>
    <property type="evidence" value="ECO:0007669"/>
    <property type="project" value="UniProtKB-UniRule"/>
</dbReference>
<comment type="function">
    <text evidence="7">Catalyzes the removal of dipeptides from the N-terminus of oligopeptides.</text>
</comment>
<keyword evidence="5 7" id="KW-0378">Hydrolase</keyword>
<sequence length="726" mass="83284">MKYVKLLLLLCSVSLYAQQGGMWIPSLLEGMNEKEMKSLGMRMSVSDIYSVNKSSLKDAVPHFNNGCTSEMISAQGLLLTNHHCGYGQIQSHSTLKNDYLADGFWAMSKSEELPNPGTVATFIIRIEDVTEKILKGIENVSSETEKSNVIEKNTAELVKTSPKEAWQENRVRAFYNGNQYLLFVVEVFKDVRLVGAPPSSIGKFGSDTDNWLYPRHTGDFALFRIYADKNNRPAEYSKDNVPYRPRYFFPISLDGISEDDFTVVFGYPGRTQEYLPSIAVEQIINVVNPARIGIRDVVLKVQDGYMRKDQAIKIKYASKYARVANYWKKWIGESQGLKKSNAVAIKQQQEAIFVKNIEKDKKTEEYGAILPEFSKKYKAFEPYSLSNELFNELMLRNIDFLTNGYRMYQLQLILEKRGQQSFNDRKKNLLETFKNVFKDYEKVVDRDVFEKAIVFYAENMPKQFLVENLRSFDSKKLADELYGNSFLASYEEIEKVLSLSPQDFAQKLKDDKGMQFVTLMAENYVNNVLPTYQKLDAEIQALQRTYMKAILEFSKPEDRIFPDANSTLRVTYGKVKGYAPADAVYYSPVTYLEGVMEKYVPNDYEFDVPQKLRDLYEKKDFGAYADKNGKMPVCFIATNHTTGGNSGSPAIDAHGNLIGLNFDRVWEGTMSDIHYDPEICRNIMVDIRYVLFIIDKYAGAKHLIDEMKLVHPKKSTSSKKSKKKRK</sequence>
<dbReference type="EC" id="3.4.14.-" evidence="7"/>
<dbReference type="Pfam" id="PF10459">
    <property type="entry name" value="Peptidase_S46"/>
    <property type="match status" value="1"/>
</dbReference>
<dbReference type="GO" id="GO:0006508">
    <property type="term" value="P:proteolysis"/>
    <property type="evidence" value="ECO:0007669"/>
    <property type="project" value="UniProtKB-KW"/>
</dbReference>
<dbReference type="InterPro" id="IPR009003">
    <property type="entry name" value="Peptidase_S1_PA"/>
</dbReference>
<evidence type="ECO:0000256" key="4">
    <source>
        <dbReference type="ARBA" id="ARBA00022729"/>
    </source>
</evidence>
<evidence type="ECO:0000256" key="2">
    <source>
        <dbReference type="ARBA" id="ARBA00022438"/>
    </source>
</evidence>
<keyword evidence="3 7" id="KW-0645">Protease</keyword>
<organism evidence="8 9">
    <name type="scientific">Capnocytophaga canis</name>
    <dbReference type="NCBI Taxonomy" id="1848903"/>
    <lineage>
        <taxon>Bacteria</taxon>
        <taxon>Pseudomonadati</taxon>
        <taxon>Bacteroidota</taxon>
        <taxon>Flavobacteriia</taxon>
        <taxon>Flavobacteriales</taxon>
        <taxon>Flavobacteriaceae</taxon>
        <taxon>Capnocytophaga</taxon>
    </lineage>
</organism>
<dbReference type="AlphaFoldDB" id="A0A0B7IWA2"/>
<evidence type="ECO:0000256" key="3">
    <source>
        <dbReference type="ARBA" id="ARBA00022670"/>
    </source>
</evidence>
<dbReference type="RefSeq" id="WP_042009547.1">
    <property type="nucleotide sequence ID" value="NZ_CDOL01000266.1"/>
</dbReference>
<evidence type="ECO:0000313" key="9">
    <source>
        <dbReference type="Proteomes" id="UP000038200"/>
    </source>
</evidence>
<dbReference type="InterPro" id="IPR019500">
    <property type="entry name" value="Pep_S46"/>
</dbReference>
<evidence type="ECO:0000256" key="5">
    <source>
        <dbReference type="ARBA" id="ARBA00022801"/>
    </source>
</evidence>
<gene>
    <name evidence="8" type="ORF">CCAND93_740005</name>
</gene>
<dbReference type="STRING" id="1848903.CCAND38_180068"/>
<feature type="signal peptide" evidence="7">
    <location>
        <begin position="1"/>
        <end position="17"/>
    </location>
</feature>
<dbReference type="SUPFAM" id="SSF50494">
    <property type="entry name" value="Trypsin-like serine proteases"/>
    <property type="match status" value="1"/>
</dbReference>
<keyword evidence="2 7" id="KW-0031">Aminopeptidase</keyword>
<dbReference type="Proteomes" id="UP000038200">
    <property type="component" value="Unassembled WGS sequence"/>
</dbReference>
<evidence type="ECO:0000313" key="8">
    <source>
        <dbReference type="EMBL" id="CEN54183.1"/>
    </source>
</evidence>
<reference evidence="8 9" key="1">
    <citation type="submission" date="2015-01" db="EMBL/GenBank/DDBJ databases">
        <authorList>
            <person name="Xiang T."/>
            <person name="Song Y."/>
            <person name="Huang L."/>
            <person name="Wang B."/>
            <person name="Wu P."/>
        </authorList>
    </citation>
    <scope>NUCLEOTIDE SEQUENCE [LARGE SCALE GENOMIC DNA]</scope>
    <source>
        <strain evidence="8 9">CcD93</strain>
    </source>
</reference>
<evidence type="ECO:0000256" key="1">
    <source>
        <dbReference type="ARBA" id="ARBA00010491"/>
    </source>
</evidence>